<dbReference type="EMBL" id="JAKKPZ010000008">
    <property type="protein sequence ID" value="KAI1718109.1"/>
    <property type="molecule type" value="Genomic_DNA"/>
</dbReference>
<evidence type="ECO:0000313" key="6">
    <source>
        <dbReference type="Proteomes" id="UP001201812"/>
    </source>
</evidence>
<keyword evidence="2" id="KW-0677">Repeat</keyword>
<dbReference type="AlphaFoldDB" id="A0AAD4N999"/>
<keyword evidence="3" id="KW-1133">Transmembrane helix</keyword>
<dbReference type="Pfam" id="PF01344">
    <property type="entry name" value="Kelch_1"/>
    <property type="match status" value="2"/>
</dbReference>
<dbReference type="InterPro" id="IPR011705">
    <property type="entry name" value="BACK"/>
</dbReference>
<dbReference type="Gene3D" id="1.25.40.420">
    <property type="match status" value="1"/>
</dbReference>
<feature type="domain" description="BACK" evidence="4">
    <location>
        <begin position="246"/>
        <end position="306"/>
    </location>
</feature>
<dbReference type="PANTHER" id="PTHR24412">
    <property type="entry name" value="KELCH PROTEIN"/>
    <property type="match status" value="1"/>
</dbReference>
<evidence type="ECO:0000313" key="5">
    <source>
        <dbReference type="EMBL" id="KAI1718109.1"/>
    </source>
</evidence>
<keyword evidence="6" id="KW-1185">Reference proteome</keyword>
<keyword evidence="3" id="KW-0472">Membrane</keyword>
<organism evidence="5 6">
    <name type="scientific">Ditylenchus destructor</name>
    <dbReference type="NCBI Taxonomy" id="166010"/>
    <lineage>
        <taxon>Eukaryota</taxon>
        <taxon>Metazoa</taxon>
        <taxon>Ecdysozoa</taxon>
        <taxon>Nematoda</taxon>
        <taxon>Chromadorea</taxon>
        <taxon>Rhabditida</taxon>
        <taxon>Tylenchina</taxon>
        <taxon>Tylenchomorpha</taxon>
        <taxon>Sphaerularioidea</taxon>
        <taxon>Anguinidae</taxon>
        <taxon>Anguininae</taxon>
        <taxon>Ditylenchus</taxon>
    </lineage>
</organism>
<evidence type="ECO:0000256" key="2">
    <source>
        <dbReference type="ARBA" id="ARBA00022737"/>
    </source>
</evidence>
<evidence type="ECO:0000256" key="1">
    <source>
        <dbReference type="ARBA" id="ARBA00022441"/>
    </source>
</evidence>
<dbReference type="SUPFAM" id="SSF117281">
    <property type="entry name" value="Kelch motif"/>
    <property type="match status" value="1"/>
</dbReference>
<protein>
    <submittedName>
        <fullName evidence="5">Kelch motif domain-containing protein</fullName>
    </submittedName>
</protein>
<accession>A0AAD4N999</accession>
<keyword evidence="3" id="KW-0812">Transmembrane</keyword>
<gene>
    <name evidence="5" type="ORF">DdX_06523</name>
</gene>
<name>A0AAD4N999_9BILA</name>
<feature type="transmembrane region" description="Helical" evidence="3">
    <location>
        <begin position="685"/>
        <end position="706"/>
    </location>
</feature>
<dbReference type="InterPro" id="IPR006652">
    <property type="entry name" value="Kelch_1"/>
</dbReference>
<keyword evidence="1" id="KW-0880">Kelch repeat</keyword>
<dbReference type="Proteomes" id="UP001201812">
    <property type="component" value="Unassembled WGS sequence"/>
</dbReference>
<sequence>MEASLECNNNAFYDDRLLDTTQCSDSESDCLPIHDENDVPSIEETAILTMHSMKNNALAGLAYSLPCTDVSEDFWLQHEDIAIKSEVSYSSHEAHAIPPTGSKARKSFYFENHNAMITTLDGCEIGFNVQFLSQFSDFVKSIFCRPGDNYIEKCSHRVHLQMFCFKPVLATLVLLSDISAKSSLKVDSQSYLGWMSLKSAISILDIATFLQIDVVQSVVSDVICRNVTENLLVDVYKYAEMRYLPLAVRLWAMIVKDFNLLIENKKFLELCADHLVALLKDPGLNIRPEKECPLIYDWLQHNRPVCEEHEIIELEQALERASITSNSKHGAGFVTRPRLPQIIILAVGGWGTGGPADFLDVYEPNRRCWMTVQKESLFAAGMSNRAYHATVVDEESLYVLGGYDGANYHNGTQKLNLSTLKWSTIAPMNERRCYISATLLKRNYIMSVGGFNNSIRLSSAEILNMSRNQWTPTSSMTHVRSDGHCVAIDEFCYAVGGFDGAFCHNTCEFYDANRDQWMLLEKPMRHNRSGVKAVVMGRVLVAIGGFTGETRLRTAEYYDPREGLWHQLASMSLARSNFGIETIGSTIVVCGGYTEVSTTNACEIFDWRANNWSAMPQLTMRRRFAQMIWRYAPSRKNLLLVLSWWCKCRDFSTVRRKRYAITGGRLPAVDALLSDSTNIVYSTELLLWFVFGVVVMWTLILIYNWIAHAIKNHDDDVKKKA</sequence>
<dbReference type="Gene3D" id="2.120.10.80">
    <property type="entry name" value="Kelch-type beta propeller"/>
    <property type="match status" value="2"/>
</dbReference>
<proteinExistence type="predicted"/>
<dbReference type="Pfam" id="PF24681">
    <property type="entry name" value="Kelch_KLHDC2_KLHL20_DRC7"/>
    <property type="match status" value="1"/>
</dbReference>
<evidence type="ECO:0000256" key="3">
    <source>
        <dbReference type="SAM" id="Phobius"/>
    </source>
</evidence>
<dbReference type="PANTHER" id="PTHR24412:SF482">
    <property type="entry name" value="KELCH REPEAT AND BTB DOMAIN-CONTAINING PROTEIN F47D12.7-RELATED"/>
    <property type="match status" value="1"/>
</dbReference>
<dbReference type="Pfam" id="PF07707">
    <property type="entry name" value="BACK"/>
    <property type="match status" value="1"/>
</dbReference>
<dbReference type="SMART" id="SM00612">
    <property type="entry name" value="Kelch"/>
    <property type="match status" value="5"/>
</dbReference>
<reference evidence="5" key="1">
    <citation type="submission" date="2022-01" db="EMBL/GenBank/DDBJ databases">
        <title>Genome Sequence Resource for Two Populations of Ditylenchus destructor, the Migratory Endoparasitic Phytonematode.</title>
        <authorList>
            <person name="Zhang H."/>
            <person name="Lin R."/>
            <person name="Xie B."/>
        </authorList>
    </citation>
    <scope>NUCLEOTIDE SEQUENCE</scope>
    <source>
        <strain evidence="5">BazhouSP</strain>
    </source>
</reference>
<dbReference type="InterPro" id="IPR015915">
    <property type="entry name" value="Kelch-typ_b-propeller"/>
</dbReference>
<comment type="caution">
    <text evidence="5">The sequence shown here is derived from an EMBL/GenBank/DDBJ whole genome shotgun (WGS) entry which is preliminary data.</text>
</comment>
<evidence type="ECO:0000259" key="4">
    <source>
        <dbReference type="Pfam" id="PF07707"/>
    </source>
</evidence>